<proteinExistence type="predicted"/>
<accession>A0ABT0P3E0</accession>
<dbReference type="Proteomes" id="UP001202052">
    <property type="component" value="Unassembled WGS sequence"/>
</dbReference>
<evidence type="ECO:0000313" key="1">
    <source>
        <dbReference type="EMBL" id="MCL3998125.1"/>
    </source>
</evidence>
<dbReference type="RefSeq" id="WP_249492823.1">
    <property type="nucleotide sequence ID" value="NZ_JAMCCK010000057.1"/>
</dbReference>
<gene>
    <name evidence="1" type="ORF">M4438_32260</name>
</gene>
<organism evidence="1 2">
    <name type="scientific">Streptomyces lavenduligriseus</name>
    <dbReference type="NCBI Taxonomy" id="67315"/>
    <lineage>
        <taxon>Bacteria</taxon>
        <taxon>Bacillati</taxon>
        <taxon>Actinomycetota</taxon>
        <taxon>Actinomycetes</taxon>
        <taxon>Kitasatosporales</taxon>
        <taxon>Streptomycetaceae</taxon>
        <taxon>Streptomyces</taxon>
    </lineage>
</organism>
<sequence length="73" mass="7449">MFSIHSSVHGAGPPSGFRAVVPAFGVGADGGCKGTQFLLESVPQGLVHGLAHLVSYVTGAELAHRPTLDDAPR</sequence>
<evidence type="ECO:0000313" key="2">
    <source>
        <dbReference type="Proteomes" id="UP001202052"/>
    </source>
</evidence>
<dbReference type="EMBL" id="JAMCCK010000057">
    <property type="protein sequence ID" value="MCL3998125.1"/>
    <property type="molecule type" value="Genomic_DNA"/>
</dbReference>
<protein>
    <submittedName>
        <fullName evidence="1">Uncharacterized protein</fullName>
    </submittedName>
</protein>
<comment type="caution">
    <text evidence="1">The sequence shown here is derived from an EMBL/GenBank/DDBJ whole genome shotgun (WGS) entry which is preliminary data.</text>
</comment>
<keyword evidence="2" id="KW-1185">Reference proteome</keyword>
<reference evidence="1 2" key="1">
    <citation type="submission" date="2022-05" db="EMBL/GenBank/DDBJ databases">
        <title>Genome Resource of Streptomyces lavenduligriseus GA1-1, a Strain with Broad-Spectrum Antifungal Activity against Phytopathogenic Fungi.</title>
        <authorList>
            <person name="Qi D."/>
        </authorList>
    </citation>
    <scope>NUCLEOTIDE SEQUENCE [LARGE SCALE GENOMIC DNA]</scope>
    <source>
        <strain evidence="1 2">GA1-1</strain>
    </source>
</reference>
<name>A0ABT0P3E0_9ACTN</name>